<dbReference type="AlphaFoldDB" id="A0A653CR54"/>
<dbReference type="InterPro" id="IPR008949">
    <property type="entry name" value="Isoprenoid_synthase_dom_sf"/>
</dbReference>
<accession>A0A653CR54</accession>
<dbReference type="OrthoDB" id="6743982at2759"/>
<proteinExistence type="predicted"/>
<keyword evidence="2" id="KW-1185">Reference proteome</keyword>
<organism evidence="1 2">
    <name type="scientific">Callosobruchus maculatus</name>
    <name type="common">Southern cowpea weevil</name>
    <name type="synonym">Pulse bruchid</name>
    <dbReference type="NCBI Taxonomy" id="64391"/>
    <lineage>
        <taxon>Eukaryota</taxon>
        <taxon>Metazoa</taxon>
        <taxon>Ecdysozoa</taxon>
        <taxon>Arthropoda</taxon>
        <taxon>Hexapoda</taxon>
        <taxon>Insecta</taxon>
        <taxon>Pterygota</taxon>
        <taxon>Neoptera</taxon>
        <taxon>Endopterygota</taxon>
        <taxon>Coleoptera</taxon>
        <taxon>Polyphaga</taxon>
        <taxon>Cucujiformia</taxon>
        <taxon>Chrysomeloidea</taxon>
        <taxon>Chrysomelidae</taxon>
        <taxon>Bruchinae</taxon>
        <taxon>Bruchini</taxon>
        <taxon>Callosobruchus</taxon>
    </lineage>
</organism>
<dbReference type="Proteomes" id="UP000410492">
    <property type="component" value="Unassembled WGS sequence"/>
</dbReference>
<gene>
    <name evidence="1" type="ORF">CALMAC_LOCUS11167</name>
</gene>
<evidence type="ECO:0000313" key="2">
    <source>
        <dbReference type="Proteomes" id="UP000410492"/>
    </source>
</evidence>
<name>A0A653CR54_CALMS</name>
<dbReference type="Gene3D" id="1.10.600.10">
    <property type="entry name" value="Farnesyl Diphosphate Synthase"/>
    <property type="match status" value="1"/>
</dbReference>
<sequence length="75" mass="8976">MEKHYGKEDEKDVQMIKDLYLELDLPAIYAAAEEELFLRIETHIRQTYNGQLQEALLKLLKQRYNFKNSRLSDIC</sequence>
<dbReference type="EMBL" id="CAACVG010008582">
    <property type="protein sequence ID" value="VEN50385.1"/>
    <property type="molecule type" value="Genomic_DNA"/>
</dbReference>
<reference evidence="1 2" key="1">
    <citation type="submission" date="2019-01" db="EMBL/GenBank/DDBJ databases">
        <authorList>
            <person name="Sayadi A."/>
        </authorList>
    </citation>
    <scope>NUCLEOTIDE SEQUENCE [LARGE SCALE GENOMIC DNA]</scope>
</reference>
<evidence type="ECO:0000313" key="1">
    <source>
        <dbReference type="EMBL" id="VEN50385.1"/>
    </source>
</evidence>
<protein>
    <submittedName>
        <fullName evidence="1">Uncharacterized protein</fullName>
    </submittedName>
</protein>